<dbReference type="InterPro" id="IPR029014">
    <property type="entry name" value="NiFe-Hase_large"/>
</dbReference>
<evidence type="ECO:0000256" key="2">
    <source>
        <dbReference type="ARBA" id="ARBA00004196"/>
    </source>
</evidence>
<proteinExistence type="inferred from homology"/>
<keyword evidence="6" id="KW-0560">Oxidoreductase</keyword>
<evidence type="ECO:0000256" key="4">
    <source>
        <dbReference type="ARBA" id="ARBA00022596"/>
    </source>
</evidence>
<keyword evidence="7" id="KW-0460">Magnesium</keyword>
<dbReference type="Pfam" id="PF00374">
    <property type="entry name" value="NiFeSe_Hases"/>
    <property type="match status" value="2"/>
</dbReference>
<keyword evidence="5 7" id="KW-0479">Metal-binding</keyword>
<evidence type="ECO:0000256" key="1">
    <source>
        <dbReference type="ARBA" id="ARBA00001967"/>
    </source>
</evidence>
<comment type="caution">
    <text evidence="8">The sequence shown here is derived from an EMBL/GenBank/DDBJ whole genome shotgun (WGS) entry which is preliminary data.</text>
</comment>
<dbReference type="PROSITE" id="PS00507">
    <property type="entry name" value="NI_HGENASE_L_1"/>
    <property type="match status" value="1"/>
</dbReference>
<dbReference type="InterPro" id="IPR018194">
    <property type="entry name" value="Ni-dep_hyd_lsu_Ni_BS"/>
</dbReference>
<evidence type="ECO:0000313" key="8">
    <source>
        <dbReference type="EMBL" id="OAI16669.1"/>
    </source>
</evidence>
<evidence type="ECO:0000313" key="9">
    <source>
        <dbReference type="Proteomes" id="UP000077628"/>
    </source>
</evidence>
<protein>
    <submittedName>
        <fullName evidence="8">Hydrogenase</fullName>
    </submittedName>
</protein>
<evidence type="ECO:0000256" key="5">
    <source>
        <dbReference type="ARBA" id="ARBA00022723"/>
    </source>
</evidence>
<dbReference type="GO" id="GO:0016151">
    <property type="term" value="F:nickel cation binding"/>
    <property type="evidence" value="ECO:0007669"/>
    <property type="project" value="InterPro"/>
</dbReference>
<feature type="binding site" evidence="7">
    <location>
        <position position="61"/>
    </location>
    <ligand>
        <name>Ni(2+)</name>
        <dbReference type="ChEBI" id="CHEBI:49786"/>
    </ligand>
</feature>
<dbReference type="PANTHER" id="PTHR42958">
    <property type="entry name" value="HYDROGENASE-2 LARGE CHAIN"/>
    <property type="match status" value="1"/>
</dbReference>
<name>A0A177NHI7_9GAMM</name>
<feature type="binding site" evidence="7">
    <location>
        <position position="64"/>
    </location>
    <ligand>
        <name>Fe cation</name>
        <dbReference type="ChEBI" id="CHEBI:24875"/>
    </ligand>
</feature>
<comment type="cofactor">
    <cofactor evidence="1 7">
        <name>Ni(2+)</name>
        <dbReference type="ChEBI" id="CHEBI:49786"/>
    </cofactor>
</comment>
<dbReference type="GO" id="GO:0008901">
    <property type="term" value="F:ferredoxin hydrogenase activity"/>
    <property type="evidence" value="ECO:0007669"/>
    <property type="project" value="InterPro"/>
</dbReference>
<keyword evidence="4 7" id="KW-0533">Nickel</keyword>
<feature type="binding site" evidence="7">
    <location>
        <position position="494"/>
    </location>
    <ligand>
        <name>Fe cation</name>
        <dbReference type="ChEBI" id="CHEBI:24875"/>
    </ligand>
</feature>
<feature type="binding site" evidence="7">
    <location>
        <position position="491"/>
    </location>
    <ligand>
        <name>Ni(2+)</name>
        <dbReference type="ChEBI" id="CHEBI:49786"/>
    </ligand>
</feature>
<keyword evidence="9" id="KW-1185">Reference proteome</keyword>
<organism evidence="8 9">
    <name type="scientific">Methylomonas koyamae</name>
    <dbReference type="NCBI Taxonomy" id="702114"/>
    <lineage>
        <taxon>Bacteria</taxon>
        <taxon>Pseudomonadati</taxon>
        <taxon>Pseudomonadota</taxon>
        <taxon>Gammaproteobacteria</taxon>
        <taxon>Methylococcales</taxon>
        <taxon>Methylococcaceae</taxon>
        <taxon>Methylomonas</taxon>
    </lineage>
</organism>
<evidence type="ECO:0000256" key="6">
    <source>
        <dbReference type="ARBA" id="ARBA00023002"/>
    </source>
</evidence>
<dbReference type="OrthoDB" id="9761717at2"/>
<sequence length="509" mass="56553">MARVELNVNLNRVEGDLELALSLEDGVVVEARTVGTLYRGFEQILVGRSPRDALVLTPRVCGICGTAHLYTAVLALEHAWRVPVPANATRIRNVCLIAEGIQNDLRQTFLFFAPDFRNARYRDRPWFAAAEAEFAPFAGRVHRETLAITRRVVEVVAHFGGQWPHSSYMVPGGVTSPADARRLLACRTIFAEVREWYERIVIGAPLDEWLALDSAAGYFEWLERPAHAASALGLVSRCARDLGLQRMAAGTPHMISFGAWCDPAHWDAPHSARLMSGGFYDGDTGRIAELDQALINEHVRHSWFRPYSGGRHPWQGETIPDYQPGSDRYTWAKAPRYADKVVQTGPLAELLIGGDALIADLYATEGGNAWLRQFARVRRIAYELAQAERHLHELAEHLGEPHIANPAKHAEIDGEGYGLIMAARGALGHWLRIRGGVIEKYQIVTPTAWNASPRDSAGLPGHWEQSLVGLSVADPDDPVEIGHVIRSHDPCLVCTVHMLETGKRWRFLP</sequence>
<feature type="binding site" evidence="7">
    <location>
        <position position="42"/>
    </location>
    <ligand>
        <name>Mg(2+)</name>
        <dbReference type="ChEBI" id="CHEBI:18420"/>
    </ligand>
</feature>
<dbReference type="Proteomes" id="UP000077628">
    <property type="component" value="Unassembled WGS sequence"/>
</dbReference>
<dbReference type="InterPro" id="IPR001501">
    <property type="entry name" value="Ni-dep_hyd_lsu"/>
</dbReference>
<dbReference type="AlphaFoldDB" id="A0A177NHI7"/>
<dbReference type="GO" id="GO:0030313">
    <property type="term" value="C:cell envelope"/>
    <property type="evidence" value="ECO:0007669"/>
    <property type="project" value="UniProtKB-SubCell"/>
</dbReference>
<keyword evidence="7" id="KW-0408">Iron</keyword>
<accession>A0A177NHI7</accession>
<dbReference type="EMBL" id="LUUK01000183">
    <property type="protein sequence ID" value="OAI16669.1"/>
    <property type="molecule type" value="Genomic_DNA"/>
</dbReference>
<comment type="cofactor">
    <cofactor evidence="7">
        <name>Fe cation</name>
        <dbReference type="ChEBI" id="CHEBI:24875"/>
    </cofactor>
</comment>
<dbReference type="SUPFAM" id="SSF56762">
    <property type="entry name" value="HydB/Nqo4-like"/>
    <property type="match status" value="1"/>
</dbReference>
<feature type="binding site" evidence="7">
    <location>
        <position position="443"/>
    </location>
    <ligand>
        <name>Mg(2+)</name>
        <dbReference type="ChEBI" id="CHEBI:18420"/>
    </ligand>
</feature>
<dbReference type="STRING" id="702114.A1355_09125"/>
<evidence type="ECO:0000256" key="3">
    <source>
        <dbReference type="ARBA" id="ARBA00009292"/>
    </source>
</evidence>
<reference evidence="9" key="1">
    <citation type="submission" date="2016-03" db="EMBL/GenBank/DDBJ databases">
        <authorList>
            <person name="Heylen K."/>
            <person name="De Vos P."/>
            <person name="Vekeman B."/>
        </authorList>
    </citation>
    <scope>NUCLEOTIDE SEQUENCE [LARGE SCALE GENOMIC DNA]</scope>
    <source>
        <strain evidence="9">R-45383</strain>
    </source>
</reference>
<dbReference type="InterPro" id="IPR050867">
    <property type="entry name" value="NiFe/NiFeSe_hydrgnase_LSU"/>
</dbReference>
<dbReference type="Gene3D" id="1.10.645.10">
    <property type="entry name" value="Cytochrome-c3 Hydrogenase, chain B"/>
    <property type="match status" value="1"/>
</dbReference>
<feature type="binding site" evidence="7">
    <location>
        <position position="64"/>
    </location>
    <ligand>
        <name>Ni(2+)</name>
        <dbReference type="ChEBI" id="CHEBI:49786"/>
    </ligand>
</feature>
<comment type="subcellular location">
    <subcellularLocation>
        <location evidence="2">Cell envelope</location>
    </subcellularLocation>
</comment>
<dbReference type="PANTHER" id="PTHR42958:SF4">
    <property type="entry name" value="HYDROGENASE EXPRESSION_FORMATION PROTEIN HUPK"/>
    <property type="match status" value="1"/>
</dbReference>
<dbReference type="RefSeq" id="WP_064030033.1">
    <property type="nucleotide sequence ID" value="NZ_LUUK01000183.1"/>
</dbReference>
<comment type="similarity">
    <text evidence="3">Belongs to the [NiFe]/[NiFeSe] hydrogenase large subunit family.</text>
</comment>
<evidence type="ECO:0000256" key="7">
    <source>
        <dbReference type="PIRSR" id="PIRSR601501-1"/>
    </source>
</evidence>
<gene>
    <name evidence="8" type="ORF">A1355_09125</name>
</gene>
<feature type="binding site" evidence="7">
    <location>
        <position position="497"/>
    </location>
    <ligand>
        <name>Mg(2+)</name>
        <dbReference type="ChEBI" id="CHEBI:18420"/>
    </ligand>
</feature>